<comment type="caution">
    <text evidence="5">The sequence shown here is derived from an EMBL/GenBank/DDBJ whole genome shotgun (WGS) entry which is preliminary data.</text>
</comment>
<feature type="domain" description="ASPIC/UnbV" evidence="3">
    <location>
        <begin position="520"/>
        <end position="586"/>
    </location>
</feature>
<dbReference type="Proteomes" id="UP000289857">
    <property type="component" value="Unassembled WGS sequence"/>
</dbReference>
<keyword evidence="1 2" id="KW-0732">Signal</keyword>
<reference evidence="6" key="1">
    <citation type="submission" date="2019-01" db="EMBL/GenBank/DDBJ databases">
        <title>Cytophagaceae bacterium strain CAR-16.</title>
        <authorList>
            <person name="Chen W.-M."/>
        </authorList>
    </citation>
    <scope>NUCLEOTIDE SEQUENCE [LARGE SCALE GENOMIC DNA]</scope>
    <source>
        <strain evidence="6">WWJ-16</strain>
    </source>
</reference>
<dbReference type="AlphaFoldDB" id="A0A4Q1K8Y2"/>
<evidence type="ECO:0000259" key="3">
    <source>
        <dbReference type="Pfam" id="PF07593"/>
    </source>
</evidence>
<keyword evidence="6" id="KW-1185">Reference proteome</keyword>
<dbReference type="EMBL" id="SBKN01000004">
    <property type="protein sequence ID" value="RXR22510.1"/>
    <property type="molecule type" value="Genomic_DNA"/>
</dbReference>
<dbReference type="Pfam" id="PF07593">
    <property type="entry name" value="UnbV_ASPIC"/>
    <property type="match status" value="1"/>
</dbReference>
<dbReference type="Pfam" id="PF13517">
    <property type="entry name" value="FG-GAP_3"/>
    <property type="match status" value="3"/>
</dbReference>
<organism evidence="5 6">
    <name type="scientific">Flavobacterium stagni</name>
    <dbReference type="NCBI Taxonomy" id="2506421"/>
    <lineage>
        <taxon>Bacteria</taxon>
        <taxon>Pseudomonadati</taxon>
        <taxon>Bacteroidota</taxon>
        <taxon>Flavobacteriia</taxon>
        <taxon>Flavobacteriales</taxon>
        <taxon>Flavobacteriaceae</taxon>
        <taxon>Flavobacterium</taxon>
    </lineage>
</organism>
<evidence type="ECO:0000313" key="6">
    <source>
        <dbReference type="Proteomes" id="UP000289857"/>
    </source>
</evidence>
<feature type="chain" id="PRO_5020912092" evidence="2">
    <location>
        <begin position="19"/>
        <end position="677"/>
    </location>
</feature>
<name>A0A4Q1K8Y2_9FLAO</name>
<gene>
    <name evidence="5" type="ORF">EQG61_07965</name>
</gene>
<dbReference type="OrthoDB" id="9816120at2"/>
<dbReference type="InterPro" id="IPR026444">
    <property type="entry name" value="Secre_tail"/>
</dbReference>
<accession>A0A4Q1K8Y2</accession>
<evidence type="ECO:0000259" key="4">
    <source>
        <dbReference type="Pfam" id="PF18962"/>
    </source>
</evidence>
<dbReference type="InterPro" id="IPR013517">
    <property type="entry name" value="FG-GAP"/>
</dbReference>
<proteinExistence type="predicted"/>
<dbReference type="NCBIfam" id="TIGR04183">
    <property type="entry name" value="Por_Secre_tail"/>
    <property type="match status" value="1"/>
</dbReference>
<dbReference type="PANTHER" id="PTHR46580:SF4">
    <property type="entry name" value="ATP_GTP-BINDING PROTEIN"/>
    <property type="match status" value="1"/>
</dbReference>
<dbReference type="Pfam" id="PF18962">
    <property type="entry name" value="Por_Secre_tail"/>
    <property type="match status" value="1"/>
</dbReference>
<evidence type="ECO:0000256" key="2">
    <source>
        <dbReference type="SAM" id="SignalP"/>
    </source>
</evidence>
<dbReference type="RefSeq" id="WP_129461395.1">
    <property type="nucleotide sequence ID" value="NZ_SBKN01000004.1"/>
</dbReference>
<dbReference type="SUPFAM" id="SSF69318">
    <property type="entry name" value="Integrin alpha N-terminal domain"/>
    <property type="match status" value="2"/>
</dbReference>
<dbReference type="InterPro" id="IPR011519">
    <property type="entry name" value="UnbV_ASPIC"/>
</dbReference>
<protein>
    <submittedName>
        <fullName evidence="5">T9SS type A sorting domain-containing protein</fullName>
    </submittedName>
</protein>
<evidence type="ECO:0000313" key="5">
    <source>
        <dbReference type="EMBL" id="RXR22510.1"/>
    </source>
</evidence>
<dbReference type="PANTHER" id="PTHR46580">
    <property type="entry name" value="SENSOR KINASE-RELATED"/>
    <property type="match status" value="1"/>
</dbReference>
<feature type="domain" description="Secretion system C-terminal sorting" evidence="4">
    <location>
        <begin position="606"/>
        <end position="675"/>
    </location>
</feature>
<feature type="signal peptide" evidence="2">
    <location>
        <begin position="1"/>
        <end position="18"/>
    </location>
</feature>
<sequence>MKKITLLLTLLTAVFTQAQDTCGTAVAITAGTQVVTAVNGTELPPTICAANGALGTNGAAEWYSYTPTQNYTVILSTDITANTPRVDTRVHIYTGTCGALTCYAGDDDSGANYSTVATFNVTAGTTYYIAWDNKWTSAGFTFQLTENPIVVPPVTPVNYTTQTVSTINNTYNICVVDMNNDGLDDVVGISTGTMKVHYQTSTAGTFNVVNYPFTDVSFYPNWSMAAGDYNKDGYNDIVLGNGSGLSILTSANNGSSYTGYTPGQYIFCQRTNFADLNKDGNLDIFSCHDINENVYYLNDGNGNLTYYQSNITPGAMNLSSGGGNYATLFTDFDNDGDSDVFISKCSGPPCQLIRYDGGTTYTNISAAAGVNVTPIQTWSSGIADFDNDGDMDVIITASAGLHKFFRNNFETTGSLTAFTNITTGSGWDTNTSTNIDNIAYDFDNDGKVDVLGGGNKIMFNQGNNTFSAVPYTGIAVGAVGDLNNDGFLDIQNGSTIRYAVPNGNNWIKIRLNGVQSNSNGIGARVEIYGAFGKQIRDIRSGEGFKYMSSLNAHFGIGTNTAITQVIIRWPSGTVDTINNPGINQRIDITEGSTLANTTFDVSAMSVFPIPAKNSITIKTKEGYTAVSAEVYDLNGRMVLSSKIENDTLNIQSLNEGTYLLKVLDANGNAASQKIVKN</sequence>
<evidence type="ECO:0000256" key="1">
    <source>
        <dbReference type="ARBA" id="ARBA00022729"/>
    </source>
</evidence>
<dbReference type="InterPro" id="IPR028994">
    <property type="entry name" value="Integrin_alpha_N"/>
</dbReference>
<dbReference type="Gene3D" id="2.130.10.130">
    <property type="entry name" value="Integrin alpha, N-terminal"/>
    <property type="match status" value="1"/>
</dbReference>